<dbReference type="InterPro" id="IPR000515">
    <property type="entry name" value="MetI-like"/>
</dbReference>
<organism evidence="9">
    <name type="scientific">Candidatus Caldatribacterium californiense</name>
    <dbReference type="NCBI Taxonomy" id="1454726"/>
    <lineage>
        <taxon>Bacteria</taxon>
        <taxon>Pseudomonadati</taxon>
        <taxon>Atribacterota</taxon>
        <taxon>Atribacteria</taxon>
        <taxon>Atribacterales</taxon>
        <taxon>Candidatus Caldatribacteriaceae</taxon>
        <taxon>Candidatus Caldatribacterium</taxon>
    </lineage>
</organism>
<dbReference type="SUPFAM" id="SSF161098">
    <property type="entry name" value="MetI-like"/>
    <property type="match status" value="1"/>
</dbReference>
<keyword evidence="5 7" id="KW-1133">Transmembrane helix</keyword>
<dbReference type="Gene3D" id="1.10.3720.10">
    <property type="entry name" value="MetI-like"/>
    <property type="match status" value="1"/>
</dbReference>
<gene>
    <name evidence="9" type="ORF">ENV30_03605</name>
</gene>
<feature type="transmembrane region" description="Helical" evidence="7">
    <location>
        <begin position="153"/>
        <end position="176"/>
    </location>
</feature>
<dbReference type="AlphaFoldDB" id="A0A7V3YFX1"/>
<evidence type="ECO:0000256" key="7">
    <source>
        <dbReference type="RuleBase" id="RU363032"/>
    </source>
</evidence>
<sequence>MKAWALRPGVLFVLPAVLVVIFVIGYPFLYAVWTSFTDKTVASRANFVGIENYRLWIQRSDFWKTFFNTLVFASGTLGLSIIFGFLVGLSLFRLKRWSDVFGPLILLPWIIPTVISTLVWWWMFNPYLGILNYFLGKAGFAGAQFDWLGNPRLAMWSVIMVSAWRNIPYFSLIIFAGRKEVPEELYEAAKLDGADLLSQFLFITIPFLRRVLALVSTLTFIQTAYDFALVYILTRGGPAGATEVLSTKSFTVAFEAGKMGQGVTVPLLVLPLFLPLLLFVSSRIVQGLLREGL</sequence>
<dbReference type="EMBL" id="DTFV01000054">
    <property type="protein sequence ID" value="HGI30377.1"/>
    <property type="molecule type" value="Genomic_DNA"/>
</dbReference>
<dbReference type="GO" id="GO:0055085">
    <property type="term" value="P:transmembrane transport"/>
    <property type="evidence" value="ECO:0007669"/>
    <property type="project" value="InterPro"/>
</dbReference>
<protein>
    <submittedName>
        <fullName evidence="9">Sugar ABC transporter permease</fullName>
    </submittedName>
</protein>
<evidence type="ECO:0000256" key="6">
    <source>
        <dbReference type="ARBA" id="ARBA00023136"/>
    </source>
</evidence>
<dbReference type="GO" id="GO:0005886">
    <property type="term" value="C:plasma membrane"/>
    <property type="evidence" value="ECO:0007669"/>
    <property type="project" value="UniProtKB-SubCell"/>
</dbReference>
<evidence type="ECO:0000313" key="9">
    <source>
        <dbReference type="EMBL" id="HGI30377.1"/>
    </source>
</evidence>
<proteinExistence type="inferred from homology"/>
<keyword evidence="4 7" id="KW-0812">Transmembrane</keyword>
<keyword evidence="2 7" id="KW-0813">Transport</keyword>
<evidence type="ECO:0000259" key="8">
    <source>
        <dbReference type="PROSITE" id="PS50928"/>
    </source>
</evidence>
<feature type="domain" description="ABC transmembrane type-1" evidence="8">
    <location>
        <begin position="66"/>
        <end position="278"/>
    </location>
</feature>
<dbReference type="Pfam" id="PF00528">
    <property type="entry name" value="BPD_transp_1"/>
    <property type="match status" value="1"/>
</dbReference>
<feature type="transmembrane region" description="Helical" evidence="7">
    <location>
        <begin position="12"/>
        <end position="33"/>
    </location>
</feature>
<dbReference type="InterPro" id="IPR051393">
    <property type="entry name" value="ABC_transporter_permease"/>
</dbReference>
<evidence type="ECO:0000256" key="1">
    <source>
        <dbReference type="ARBA" id="ARBA00004651"/>
    </source>
</evidence>
<comment type="similarity">
    <text evidence="7">Belongs to the binding-protein-dependent transport system permease family.</text>
</comment>
<dbReference type="CDD" id="cd06261">
    <property type="entry name" value="TM_PBP2"/>
    <property type="match status" value="1"/>
</dbReference>
<reference evidence="9" key="1">
    <citation type="journal article" date="2020" name="mSystems">
        <title>Genome- and Community-Level Interaction Insights into Carbon Utilization and Element Cycling Functions of Hydrothermarchaeota in Hydrothermal Sediment.</title>
        <authorList>
            <person name="Zhou Z."/>
            <person name="Liu Y."/>
            <person name="Xu W."/>
            <person name="Pan J."/>
            <person name="Luo Z.H."/>
            <person name="Li M."/>
        </authorList>
    </citation>
    <scope>NUCLEOTIDE SEQUENCE [LARGE SCALE GENOMIC DNA]</scope>
    <source>
        <strain evidence="9">SpSt-747</strain>
    </source>
</reference>
<dbReference type="PANTHER" id="PTHR30193:SF37">
    <property type="entry name" value="INNER MEMBRANE ABC TRANSPORTER PERMEASE PROTEIN YCJO"/>
    <property type="match status" value="1"/>
</dbReference>
<name>A0A7V3YFX1_9BACT</name>
<evidence type="ECO:0000256" key="3">
    <source>
        <dbReference type="ARBA" id="ARBA00022475"/>
    </source>
</evidence>
<comment type="caution">
    <text evidence="9">The sequence shown here is derived from an EMBL/GenBank/DDBJ whole genome shotgun (WGS) entry which is preliminary data.</text>
</comment>
<dbReference type="PANTHER" id="PTHR30193">
    <property type="entry name" value="ABC TRANSPORTER PERMEASE PROTEIN"/>
    <property type="match status" value="1"/>
</dbReference>
<keyword evidence="3" id="KW-1003">Cell membrane</keyword>
<feature type="transmembrane region" description="Helical" evidence="7">
    <location>
        <begin position="70"/>
        <end position="92"/>
    </location>
</feature>
<feature type="transmembrane region" description="Helical" evidence="7">
    <location>
        <begin position="104"/>
        <end position="123"/>
    </location>
</feature>
<feature type="transmembrane region" description="Helical" evidence="7">
    <location>
        <begin position="259"/>
        <end position="280"/>
    </location>
</feature>
<dbReference type="PROSITE" id="PS50928">
    <property type="entry name" value="ABC_TM1"/>
    <property type="match status" value="1"/>
</dbReference>
<comment type="subcellular location">
    <subcellularLocation>
        <location evidence="1 7">Cell membrane</location>
        <topology evidence="1 7">Multi-pass membrane protein</topology>
    </subcellularLocation>
</comment>
<evidence type="ECO:0000256" key="4">
    <source>
        <dbReference type="ARBA" id="ARBA00022692"/>
    </source>
</evidence>
<evidence type="ECO:0000256" key="5">
    <source>
        <dbReference type="ARBA" id="ARBA00022989"/>
    </source>
</evidence>
<feature type="transmembrane region" description="Helical" evidence="7">
    <location>
        <begin position="211"/>
        <end position="233"/>
    </location>
</feature>
<accession>A0A7V3YFX1</accession>
<dbReference type="InterPro" id="IPR035906">
    <property type="entry name" value="MetI-like_sf"/>
</dbReference>
<keyword evidence="6 7" id="KW-0472">Membrane</keyword>
<evidence type="ECO:0000256" key="2">
    <source>
        <dbReference type="ARBA" id="ARBA00022448"/>
    </source>
</evidence>